<dbReference type="OrthoDB" id="10262656at2759"/>
<dbReference type="GO" id="GO:0022857">
    <property type="term" value="F:transmembrane transporter activity"/>
    <property type="evidence" value="ECO:0007669"/>
    <property type="project" value="InterPro"/>
</dbReference>
<name>A0A2J6PSL1_9HELO</name>
<dbReference type="Gene3D" id="1.20.1250.20">
    <property type="entry name" value="MFS general substrate transporter like domains"/>
    <property type="match status" value="1"/>
</dbReference>
<feature type="compositionally biased region" description="Low complexity" evidence="6">
    <location>
        <begin position="88"/>
        <end position="99"/>
    </location>
</feature>
<feature type="transmembrane region" description="Helical" evidence="7">
    <location>
        <begin position="577"/>
        <end position="601"/>
    </location>
</feature>
<dbReference type="SUPFAM" id="SSF103473">
    <property type="entry name" value="MFS general substrate transporter"/>
    <property type="match status" value="1"/>
</dbReference>
<feature type="transmembrane region" description="Helical" evidence="7">
    <location>
        <begin position="510"/>
        <end position="528"/>
    </location>
</feature>
<keyword evidence="10" id="KW-1185">Reference proteome</keyword>
<sequence>MRIVVFIATFVPSDLNLGGAAVCIPYRQLLGSDLHPPPSPCPRRRILPSPHIHLFIHSLGGYVGLETVSIGNQHFVYLGKLADKMHNSSASSSRSGSSSPAMPPTNNPPKAGKPEVVTWMSLPHKPQLFILAICRLSEPLSNTCLLPYLYYLIRSLQTSPDTSPASISRQAGLLVSLFAFSQFATSVPWASVANRLGRKPSIVIGLVLSIVSNIGFGFSTSIPAVMFWRVLAGIGNGNTGVMRTMTAEIVKERKYQSRAFLLLPLIFNSGVVLGLALGGCLADPIVNLPWLFGPTGVWNLSKDPEGVAWMRAYPFALPTLFNAVVLLVSLFFGLFFLKETMPGKEGNKDYGILAGEAMKSLFRRMFSKESASGYAAVDEDDFGQETSNQLEPPTPKTPGFAVQLLSPIGPPKPKLSITSRAIYTREVLVTIVSFGLLPFHNSAFMQVFPIFLSTPYFANGDSPSALKFNGGLGMSSPTIGLFLSAFGIFGILIQLCIYPSLQAWLGTLRSYRVALAVFPIAYILAPYLCLIPKTNVALQSLGIVCILFLQVTARTFGIPSSVILLTNSAPTPLALGAVHGVGNMVSSLARAVGPLIGGVIFGFGHDIGVVGTVWWGYLMVIAILGLAWSWMLKEGERPKERGSAIELGAAVKNRADGEKGVDEEKEALCPKWEIMRAVGTYRGVFAFVGFWGGFDAEFGDWDPVNDPRKKII</sequence>
<dbReference type="PANTHER" id="PTHR23504:SF6">
    <property type="entry name" value="MULTIDRUG TRANSPORTER, PUTATIVE (AFU_ORTHOLOGUE AFUA_4G08740)-RELATED"/>
    <property type="match status" value="1"/>
</dbReference>
<feature type="region of interest" description="Disordered" evidence="6">
    <location>
        <begin position="88"/>
        <end position="115"/>
    </location>
</feature>
<comment type="subcellular location">
    <subcellularLocation>
        <location evidence="1">Membrane</location>
        <topology evidence="1">Multi-pass membrane protein</topology>
    </subcellularLocation>
</comment>
<dbReference type="EMBL" id="KZ613502">
    <property type="protein sequence ID" value="PMD16936.1"/>
    <property type="molecule type" value="Genomic_DNA"/>
</dbReference>
<feature type="transmembrane region" description="Helical" evidence="7">
    <location>
        <begin position="540"/>
        <end position="565"/>
    </location>
</feature>
<feature type="transmembrane region" description="Helical" evidence="7">
    <location>
        <begin position="613"/>
        <end position="632"/>
    </location>
</feature>
<feature type="transmembrane region" description="Helical" evidence="7">
    <location>
        <begin position="427"/>
        <end position="458"/>
    </location>
</feature>
<gene>
    <name evidence="9" type="ORF">NA56DRAFT_752614</name>
</gene>
<feature type="transmembrane region" description="Helical" evidence="7">
    <location>
        <begin position="202"/>
        <end position="228"/>
    </location>
</feature>
<accession>A0A2J6PSL1</accession>
<dbReference type="PROSITE" id="PS50850">
    <property type="entry name" value="MFS"/>
    <property type="match status" value="1"/>
</dbReference>
<feature type="transmembrane region" description="Helical" evidence="7">
    <location>
        <begin position="478"/>
        <end position="498"/>
    </location>
</feature>
<protein>
    <submittedName>
        <fullName evidence="9">MFS general substrate transporter</fullName>
    </submittedName>
</protein>
<feature type="transmembrane region" description="Helical" evidence="7">
    <location>
        <begin position="259"/>
        <end position="292"/>
    </location>
</feature>
<dbReference type="InterPro" id="IPR020846">
    <property type="entry name" value="MFS_dom"/>
</dbReference>
<keyword evidence="5 7" id="KW-0472">Membrane</keyword>
<evidence type="ECO:0000256" key="4">
    <source>
        <dbReference type="ARBA" id="ARBA00022989"/>
    </source>
</evidence>
<dbReference type="InterPro" id="IPR011701">
    <property type="entry name" value="MFS"/>
</dbReference>
<evidence type="ECO:0000256" key="3">
    <source>
        <dbReference type="ARBA" id="ARBA00022692"/>
    </source>
</evidence>
<dbReference type="PANTHER" id="PTHR23504">
    <property type="entry name" value="MAJOR FACILITATOR SUPERFAMILY DOMAIN-CONTAINING PROTEIN 10"/>
    <property type="match status" value="1"/>
</dbReference>
<dbReference type="AlphaFoldDB" id="A0A2J6PSL1"/>
<dbReference type="GO" id="GO:0016020">
    <property type="term" value="C:membrane"/>
    <property type="evidence" value="ECO:0007669"/>
    <property type="project" value="UniProtKB-SubCell"/>
</dbReference>
<evidence type="ECO:0000313" key="9">
    <source>
        <dbReference type="EMBL" id="PMD16936.1"/>
    </source>
</evidence>
<feature type="domain" description="Major facilitator superfamily (MFS) profile" evidence="8">
    <location>
        <begin position="127"/>
        <end position="637"/>
    </location>
</feature>
<reference evidence="9 10" key="1">
    <citation type="submission" date="2016-05" db="EMBL/GenBank/DDBJ databases">
        <title>A degradative enzymes factory behind the ericoid mycorrhizal symbiosis.</title>
        <authorList>
            <consortium name="DOE Joint Genome Institute"/>
            <person name="Martino E."/>
            <person name="Morin E."/>
            <person name="Grelet G."/>
            <person name="Kuo A."/>
            <person name="Kohler A."/>
            <person name="Daghino S."/>
            <person name="Barry K."/>
            <person name="Choi C."/>
            <person name="Cichocki N."/>
            <person name="Clum A."/>
            <person name="Copeland A."/>
            <person name="Hainaut M."/>
            <person name="Haridas S."/>
            <person name="Labutti K."/>
            <person name="Lindquist E."/>
            <person name="Lipzen A."/>
            <person name="Khouja H.-R."/>
            <person name="Murat C."/>
            <person name="Ohm R."/>
            <person name="Olson A."/>
            <person name="Spatafora J."/>
            <person name="Veneault-Fourrey C."/>
            <person name="Henrissat B."/>
            <person name="Grigoriev I."/>
            <person name="Martin F."/>
            <person name="Perotto S."/>
        </authorList>
    </citation>
    <scope>NUCLEOTIDE SEQUENCE [LARGE SCALE GENOMIC DNA]</scope>
    <source>
        <strain evidence="9 10">UAMH 7357</strain>
    </source>
</reference>
<keyword evidence="4 7" id="KW-1133">Transmembrane helix</keyword>
<proteinExistence type="predicted"/>
<keyword evidence="2" id="KW-0813">Transport</keyword>
<dbReference type="Pfam" id="PF07690">
    <property type="entry name" value="MFS_1"/>
    <property type="match status" value="1"/>
</dbReference>
<evidence type="ECO:0000256" key="7">
    <source>
        <dbReference type="SAM" id="Phobius"/>
    </source>
</evidence>
<keyword evidence="3 7" id="KW-0812">Transmembrane</keyword>
<evidence type="ECO:0000256" key="6">
    <source>
        <dbReference type="SAM" id="MobiDB-lite"/>
    </source>
</evidence>
<feature type="transmembrane region" description="Helical" evidence="7">
    <location>
        <begin position="171"/>
        <end position="190"/>
    </location>
</feature>
<feature type="transmembrane region" description="Helical" evidence="7">
    <location>
        <begin position="312"/>
        <end position="337"/>
    </location>
</feature>
<evidence type="ECO:0000256" key="5">
    <source>
        <dbReference type="ARBA" id="ARBA00023136"/>
    </source>
</evidence>
<evidence type="ECO:0000313" key="10">
    <source>
        <dbReference type="Proteomes" id="UP000235672"/>
    </source>
</evidence>
<organism evidence="9 10">
    <name type="scientific">Hyaloscypha hepaticicola</name>
    <dbReference type="NCBI Taxonomy" id="2082293"/>
    <lineage>
        <taxon>Eukaryota</taxon>
        <taxon>Fungi</taxon>
        <taxon>Dikarya</taxon>
        <taxon>Ascomycota</taxon>
        <taxon>Pezizomycotina</taxon>
        <taxon>Leotiomycetes</taxon>
        <taxon>Helotiales</taxon>
        <taxon>Hyaloscyphaceae</taxon>
        <taxon>Hyaloscypha</taxon>
    </lineage>
</organism>
<evidence type="ECO:0000256" key="2">
    <source>
        <dbReference type="ARBA" id="ARBA00022448"/>
    </source>
</evidence>
<evidence type="ECO:0000256" key="1">
    <source>
        <dbReference type="ARBA" id="ARBA00004141"/>
    </source>
</evidence>
<dbReference type="InterPro" id="IPR036259">
    <property type="entry name" value="MFS_trans_sf"/>
</dbReference>
<dbReference type="Proteomes" id="UP000235672">
    <property type="component" value="Unassembled WGS sequence"/>
</dbReference>
<evidence type="ECO:0000259" key="8">
    <source>
        <dbReference type="PROSITE" id="PS50850"/>
    </source>
</evidence>